<evidence type="ECO:0000313" key="3">
    <source>
        <dbReference type="WBParaSite" id="ECPE_0000647401-mRNA-1"/>
    </source>
</evidence>
<reference evidence="3" key="1">
    <citation type="submission" date="2016-06" db="UniProtKB">
        <authorList>
            <consortium name="WormBaseParasite"/>
        </authorList>
    </citation>
    <scope>IDENTIFICATION</scope>
</reference>
<dbReference type="EMBL" id="UZAN01043463">
    <property type="protein sequence ID" value="VDP78429.1"/>
    <property type="molecule type" value="Genomic_DNA"/>
</dbReference>
<name>A0A183AHM6_9TREM</name>
<gene>
    <name evidence="1" type="ORF">ECPE_LOCUS6461</name>
</gene>
<protein>
    <submittedName>
        <fullName evidence="3">BZIP domain-containing protein</fullName>
    </submittedName>
</protein>
<evidence type="ECO:0000313" key="1">
    <source>
        <dbReference type="EMBL" id="VDP78429.1"/>
    </source>
</evidence>
<dbReference type="WBParaSite" id="ECPE_0000647401-mRNA-1">
    <property type="protein sequence ID" value="ECPE_0000647401-mRNA-1"/>
    <property type="gene ID" value="ECPE_0000647401"/>
</dbReference>
<reference evidence="1 2" key="2">
    <citation type="submission" date="2018-11" db="EMBL/GenBank/DDBJ databases">
        <authorList>
            <consortium name="Pathogen Informatics"/>
        </authorList>
    </citation>
    <scope>NUCLEOTIDE SEQUENCE [LARGE SCALE GENOMIC DNA]</scope>
    <source>
        <strain evidence="1 2">Egypt</strain>
    </source>
</reference>
<sequence length="296" mass="32475">MQINRPMSMKKEIIQTRNRKLTQAKKRKDIEQFSQLISSAAAAAAVADHTSHDVAQWFSSLHQNVPSMSPRNQSFLDASTSIDPCLVTESVSHIEDMKPQPHSADRPYSLNNFYPVRRMMTNSPNLWNEHNHSTPPGNHSQIMGLPSTTTATPTTIPRSVLVSASCPNGNSEGLNDLLSSPATPLTSCTLNTGIEQGNSTTAASLLASQSLLNLPINIRAGDEHAKNSLVPYSTWPVFDPTPPREATHPASYEVSVKNDSASALESTLYTQESTKHTHEANFQRFSDFQFLPLTLP</sequence>
<evidence type="ECO:0000313" key="2">
    <source>
        <dbReference type="Proteomes" id="UP000272942"/>
    </source>
</evidence>
<dbReference type="AlphaFoldDB" id="A0A183AHM6"/>
<organism evidence="3">
    <name type="scientific">Echinostoma caproni</name>
    <dbReference type="NCBI Taxonomy" id="27848"/>
    <lineage>
        <taxon>Eukaryota</taxon>
        <taxon>Metazoa</taxon>
        <taxon>Spiralia</taxon>
        <taxon>Lophotrochozoa</taxon>
        <taxon>Platyhelminthes</taxon>
        <taxon>Trematoda</taxon>
        <taxon>Digenea</taxon>
        <taxon>Plagiorchiida</taxon>
        <taxon>Echinostomata</taxon>
        <taxon>Echinostomatoidea</taxon>
        <taxon>Echinostomatidae</taxon>
        <taxon>Echinostoma</taxon>
    </lineage>
</organism>
<proteinExistence type="predicted"/>
<dbReference type="Proteomes" id="UP000272942">
    <property type="component" value="Unassembled WGS sequence"/>
</dbReference>
<keyword evidence="2" id="KW-1185">Reference proteome</keyword>
<accession>A0A183AHM6</accession>
<dbReference type="OrthoDB" id="10686011at2759"/>